<organism evidence="5 6">
    <name type="scientific">Aeromonas jandaei</name>
    <dbReference type="NCBI Taxonomy" id="650"/>
    <lineage>
        <taxon>Bacteria</taxon>
        <taxon>Pseudomonadati</taxon>
        <taxon>Pseudomonadota</taxon>
        <taxon>Gammaproteobacteria</taxon>
        <taxon>Aeromonadales</taxon>
        <taxon>Aeromonadaceae</taxon>
        <taxon>Aeromonas</taxon>
    </lineage>
</organism>
<dbReference type="EMBL" id="CP066092">
    <property type="protein sequence ID" value="QQB19224.1"/>
    <property type="molecule type" value="Genomic_DNA"/>
</dbReference>
<keyword evidence="6" id="KW-1185">Reference proteome</keyword>
<accession>A0A7T4A8L2</accession>
<evidence type="ECO:0000256" key="2">
    <source>
        <dbReference type="ARBA" id="ARBA00023125"/>
    </source>
</evidence>
<dbReference type="InterPro" id="IPR028978">
    <property type="entry name" value="Chorismate_lyase_/UTRA_dom_sf"/>
</dbReference>
<name>A0A7T4A8L2_AERJA</name>
<dbReference type="Gene3D" id="1.10.10.10">
    <property type="entry name" value="Winged helix-like DNA-binding domain superfamily/Winged helix DNA-binding domain"/>
    <property type="match status" value="1"/>
</dbReference>
<evidence type="ECO:0000256" key="3">
    <source>
        <dbReference type="ARBA" id="ARBA00023163"/>
    </source>
</evidence>
<dbReference type="SMART" id="SM00345">
    <property type="entry name" value="HTH_GNTR"/>
    <property type="match status" value="1"/>
</dbReference>
<dbReference type="PANTHER" id="PTHR44846">
    <property type="entry name" value="MANNOSYL-D-GLYCERATE TRANSPORT/METABOLISM SYSTEM REPRESSOR MNGR-RELATED"/>
    <property type="match status" value="1"/>
</dbReference>
<gene>
    <name evidence="5" type="ORF">I6H43_17105</name>
</gene>
<evidence type="ECO:0000259" key="4">
    <source>
        <dbReference type="PROSITE" id="PS50949"/>
    </source>
</evidence>
<sequence>MQRESAEHLFDELKQRLACAGDEPLYLILAQGLQQAIERKLLPHGCVLPSERQLSDSLALSRATVVKGISLLAEQGLVIKQQGKGTVVHAPFTYNLAGGSFTAQLSQLGALSDRWLARELVAASAEQAALMGVAEGTEIAKIRRVRCVNDDPTSIETTYIPRQFLPRPDLLEGSLYAHWREEGIEPVAQQYQIRRQVPSQTESAMLGLPVGMPVLAVMQRSYTALGELLEVSQSLCRGDSYSFTFNSGAIPG</sequence>
<dbReference type="InterPro" id="IPR050679">
    <property type="entry name" value="Bact_HTH_transcr_reg"/>
</dbReference>
<evidence type="ECO:0000313" key="6">
    <source>
        <dbReference type="Proteomes" id="UP000595481"/>
    </source>
</evidence>
<dbReference type="Gene3D" id="3.40.1410.10">
    <property type="entry name" value="Chorismate lyase-like"/>
    <property type="match status" value="1"/>
</dbReference>
<dbReference type="SUPFAM" id="SSF64288">
    <property type="entry name" value="Chorismate lyase-like"/>
    <property type="match status" value="1"/>
</dbReference>
<dbReference type="InterPro" id="IPR000524">
    <property type="entry name" value="Tscrpt_reg_HTH_GntR"/>
</dbReference>
<dbReference type="InterPro" id="IPR011663">
    <property type="entry name" value="UTRA"/>
</dbReference>
<dbReference type="Pfam" id="PF00392">
    <property type="entry name" value="GntR"/>
    <property type="match status" value="1"/>
</dbReference>
<dbReference type="RefSeq" id="WP_042031528.1">
    <property type="nucleotide sequence ID" value="NZ_CAWMFX010000027.1"/>
</dbReference>
<keyword evidence="3" id="KW-0804">Transcription</keyword>
<dbReference type="SUPFAM" id="SSF46785">
    <property type="entry name" value="Winged helix' DNA-binding domain"/>
    <property type="match status" value="1"/>
</dbReference>
<dbReference type="InterPro" id="IPR036388">
    <property type="entry name" value="WH-like_DNA-bd_sf"/>
</dbReference>
<dbReference type="InterPro" id="IPR036390">
    <property type="entry name" value="WH_DNA-bd_sf"/>
</dbReference>
<protein>
    <submittedName>
        <fullName evidence="5">GntR family transcriptional regulator</fullName>
    </submittedName>
</protein>
<proteinExistence type="predicted"/>
<keyword evidence="1" id="KW-0805">Transcription regulation</keyword>
<keyword evidence="2" id="KW-0238">DNA-binding</keyword>
<dbReference type="PROSITE" id="PS50949">
    <property type="entry name" value="HTH_GNTR"/>
    <property type="match status" value="1"/>
</dbReference>
<dbReference type="CDD" id="cd07377">
    <property type="entry name" value="WHTH_GntR"/>
    <property type="match status" value="1"/>
</dbReference>
<dbReference type="GeneID" id="69553030"/>
<dbReference type="Proteomes" id="UP000595481">
    <property type="component" value="Chromosome"/>
</dbReference>
<dbReference type="SMART" id="SM00866">
    <property type="entry name" value="UTRA"/>
    <property type="match status" value="1"/>
</dbReference>
<dbReference type="Pfam" id="PF07702">
    <property type="entry name" value="UTRA"/>
    <property type="match status" value="1"/>
</dbReference>
<dbReference type="PRINTS" id="PR00035">
    <property type="entry name" value="HTHGNTR"/>
</dbReference>
<evidence type="ECO:0000256" key="1">
    <source>
        <dbReference type="ARBA" id="ARBA00023015"/>
    </source>
</evidence>
<evidence type="ECO:0000313" key="5">
    <source>
        <dbReference type="EMBL" id="QQB19224.1"/>
    </source>
</evidence>
<feature type="domain" description="HTH gntR-type" evidence="4">
    <location>
        <begin position="23"/>
        <end position="91"/>
    </location>
</feature>
<reference evidence="5 6" key="1">
    <citation type="submission" date="2020-12" db="EMBL/GenBank/DDBJ databases">
        <title>FDA dAtabase for Regulatory Grade micrObial Sequences (FDA-ARGOS): Supporting development and validation of Infectious Disease Dx tests.</title>
        <authorList>
            <person name="Sproer C."/>
            <person name="Gronow S."/>
            <person name="Severitt S."/>
            <person name="Schroder I."/>
            <person name="Tallon L."/>
            <person name="Sadzewicz L."/>
            <person name="Zhao X."/>
            <person name="Boylan J."/>
            <person name="Ott S."/>
            <person name="Bowen H."/>
            <person name="Vavikolanu K."/>
            <person name="Mehta A."/>
            <person name="Aluvathingal J."/>
            <person name="Nadendla S."/>
            <person name="Lowell S."/>
            <person name="Myers T."/>
            <person name="Yan Y."/>
            <person name="Sichtig H."/>
        </authorList>
    </citation>
    <scope>NUCLEOTIDE SEQUENCE [LARGE SCALE GENOMIC DNA]</scope>
    <source>
        <strain evidence="5 6">FDAARGOS_986</strain>
    </source>
</reference>
<dbReference type="PANTHER" id="PTHR44846:SF1">
    <property type="entry name" value="MANNOSYL-D-GLYCERATE TRANSPORT_METABOLISM SYSTEM REPRESSOR MNGR-RELATED"/>
    <property type="match status" value="1"/>
</dbReference>